<gene>
    <name evidence="1" type="primary">Map1lc3c_2</name>
    <name evidence="1" type="ORF">GTO92_0004654</name>
</gene>
<reference evidence="1" key="1">
    <citation type="journal article" date="2021" name="Cell">
        <title>Tracing the genetic footprints of vertebrate landing in non-teleost ray-finned fishes.</title>
        <authorList>
            <person name="Bi X."/>
            <person name="Wang K."/>
            <person name="Yang L."/>
            <person name="Pan H."/>
            <person name="Jiang H."/>
            <person name="Wei Q."/>
            <person name="Fang M."/>
            <person name="Yu H."/>
            <person name="Zhu C."/>
            <person name="Cai Y."/>
            <person name="He Y."/>
            <person name="Gan X."/>
            <person name="Zeng H."/>
            <person name="Yu D."/>
            <person name="Zhu Y."/>
            <person name="Jiang H."/>
            <person name="Qiu Q."/>
            <person name="Yang H."/>
            <person name="Zhang Y.E."/>
            <person name="Wang W."/>
            <person name="Zhu M."/>
            <person name="He S."/>
            <person name="Zhang G."/>
        </authorList>
    </citation>
    <scope>NUCLEOTIDE SEQUENCE</scope>
    <source>
        <strain evidence="1">Bchr_001</strain>
    </source>
</reference>
<name>A0ABS2Z4X2_POLSE</name>
<organism evidence="1 2">
    <name type="scientific">Polypterus senegalus</name>
    <name type="common">Senegal bichir</name>
    <dbReference type="NCBI Taxonomy" id="55291"/>
    <lineage>
        <taxon>Eukaryota</taxon>
        <taxon>Metazoa</taxon>
        <taxon>Chordata</taxon>
        <taxon>Craniata</taxon>
        <taxon>Vertebrata</taxon>
        <taxon>Euteleostomi</taxon>
        <taxon>Actinopterygii</taxon>
        <taxon>Polypteriformes</taxon>
        <taxon>Polypteridae</taxon>
        <taxon>Polypterus</taxon>
    </lineage>
</organism>
<evidence type="ECO:0000313" key="2">
    <source>
        <dbReference type="Proteomes" id="UP001166052"/>
    </source>
</evidence>
<accession>A0ABS2Z4X2</accession>
<sequence>LPWISKCPHTKHFKQSKTLATKMEEATGIRAKFPTKIPVVIEGKPLNPICDGDRGLQLFPTNEKFPVRAGHTLEMITSLPFVNPPSHVRVTWWIMYKKKQPEPQRTIKNQRGNRLRRCLEN</sequence>
<dbReference type="Gene3D" id="3.10.20.90">
    <property type="entry name" value="Phosphatidylinositol 3-kinase Catalytic Subunit, Chain A, domain 1"/>
    <property type="match status" value="1"/>
</dbReference>
<feature type="non-terminal residue" evidence="1">
    <location>
        <position position="1"/>
    </location>
</feature>
<proteinExistence type="predicted"/>
<protein>
    <submittedName>
        <fullName evidence="1">MLP3C protein</fullName>
    </submittedName>
</protein>
<dbReference type="PANTHER" id="PTHR33626:SF2">
    <property type="match status" value="1"/>
</dbReference>
<dbReference type="Proteomes" id="UP001166052">
    <property type="component" value="Unassembled WGS sequence"/>
</dbReference>
<feature type="non-terminal residue" evidence="1">
    <location>
        <position position="121"/>
    </location>
</feature>
<dbReference type="PANTHER" id="PTHR33626">
    <property type="entry name" value="ZGC:158463"/>
    <property type="match status" value="1"/>
</dbReference>
<keyword evidence="2" id="KW-1185">Reference proteome</keyword>
<evidence type="ECO:0000313" key="1">
    <source>
        <dbReference type="EMBL" id="MBN3293505.1"/>
    </source>
</evidence>
<dbReference type="EMBL" id="JAAWVN010021761">
    <property type="protein sequence ID" value="MBN3293505.1"/>
    <property type="molecule type" value="Genomic_DNA"/>
</dbReference>
<comment type="caution">
    <text evidence="1">The sequence shown here is derived from an EMBL/GenBank/DDBJ whole genome shotgun (WGS) entry which is preliminary data.</text>
</comment>